<dbReference type="PANTHER" id="PTHR33098">
    <property type="entry name" value="COTTON FIBER (DUF761)"/>
    <property type="match status" value="1"/>
</dbReference>
<evidence type="ECO:0000313" key="3">
    <source>
        <dbReference type="EMBL" id="AES67805.1"/>
    </source>
</evidence>
<dbReference type="eggNOG" id="ENOG502R1S8">
    <property type="taxonomic scope" value="Eukaryota"/>
</dbReference>
<dbReference type="OMA" id="WHEESVQ"/>
<dbReference type="PaxDb" id="3880-AES67805"/>
<dbReference type="EMBL" id="CM001218">
    <property type="protein sequence ID" value="AES67805.1"/>
    <property type="molecule type" value="Genomic_DNA"/>
</dbReference>
<keyword evidence="2" id="KW-1133">Transmembrane helix</keyword>
<evidence type="ECO:0000256" key="2">
    <source>
        <dbReference type="SAM" id="Phobius"/>
    </source>
</evidence>
<evidence type="ECO:0000313" key="7">
    <source>
        <dbReference type="Proteomes" id="UP000265566"/>
    </source>
</evidence>
<feature type="region of interest" description="Disordered" evidence="1">
    <location>
        <begin position="186"/>
        <end position="236"/>
    </location>
</feature>
<reference evidence="5" key="3">
    <citation type="submission" date="2015-04" db="UniProtKB">
        <authorList>
            <consortium name="EnsemblPlants"/>
        </authorList>
    </citation>
    <scope>IDENTIFICATION</scope>
    <source>
        <strain evidence="5">cv. Jemalong A17</strain>
    </source>
</reference>
<dbReference type="Gramene" id="rna12528">
    <property type="protein sequence ID" value="RHN76235.1"/>
    <property type="gene ID" value="gene12528"/>
</dbReference>
<reference evidence="4" key="5">
    <citation type="journal article" date="2018" name="Nat. Plants">
        <title>Whole-genome landscape of Medicago truncatula symbiotic genes.</title>
        <authorList>
            <person name="Pecrix Y."/>
            <person name="Gamas P."/>
            <person name="Carrere S."/>
        </authorList>
    </citation>
    <scope>NUCLEOTIDE SEQUENCE</scope>
    <source>
        <tissue evidence="4">Leaves</tissue>
    </source>
</reference>
<keyword evidence="2" id="KW-0472">Membrane</keyword>
<gene>
    <name evidence="5" type="primary">11425770</name>
    <name evidence="3" type="ordered locus">MTR_2g099520</name>
    <name evidence="4" type="ORF">MtrunA17_Chr2g0329841</name>
</gene>
<reference evidence="7" key="4">
    <citation type="journal article" date="2018" name="Nat. Plants">
        <title>Whole-genome landscape of Medicago truncatula symbiotic genes.</title>
        <authorList>
            <person name="Pecrix Y."/>
            <person name="Staton S.E."/>
            <person name="Sallet E."/>
            <person name="Lelandais-Briere C."/>
            <person name="Moreau S."/>
            <person name="Carrere S."/>
            <person name="Blein T."/>
            <person name="Jardinaud M.F."/>
            <person name="Latrasse D."/>
            <person name="Zouine M."/>
            <person name="Zahm M."/>
            <person name="Kreplak J."/>
            <person name="Mayjonade B."/>
            <person name="Satge C."/>
            <person name="Perez M."/>
            <person name="Cauet S."/>
            <person name="Marande W."/>
            <person name="Chantry-Darmon C."/>
            <person name="Lopez-Roques C."/>
            <person name="Bouchez O."/>
            <person name="Berard A."/>
            <person name="Debelle F."/>
            <person name="Munos S."/>
            <person name="Bendahmane A."/>
            <person name="Berges H."/>
            <person name="Niebel A."/>
            <person name="Buitink J."/>
            <person name="Frugier F."/>
            <person name="Benhamed M."/>
            <person name="Crespi M."/>
            <person name="Gouzy J."/>
            <person name="Gamas P."/>
        </authorList>
    </citation>
    <scope>NUCLEOTIDE SEQUENCE [LARGE SCALE GENOMIC DNA]</scope>
    <source>
        <strain evidence="7">cv. Jemalong A17</strain>
    </source>
</reference>
<evidence type="ECO:0000313" key="4">
    <source>
        <dbReference type="EMBL" id="RHN76235.1"/>
    </source>
</evidence>
<dbReference type="OrthoDB" id="787201at2759"/>
<reference evidence="3 6" key="1">
    <citation type="journal article" date="2011" name="Nature">
        <title>The Medicago genome provides insight into the evolution of rhizobial symbioses.</title>
        <authorList>
            <person name="Young N.D."/>
            <person name="Debelle F."/>
            <person name="Oldroyd G.E."/>
            <person name="Geurts R."/>
            <person name="Cannon S.B."/>
            <person name="Udvardi M.K."/>
            <person name="Benedito V.A."/>
            <person name="Mayer K.F."/>
            <person name="Gouzy J."/>
            <person name="Schoof H."/>
            <person name="Van de Peer Y."/>
            <person name="Proost S."/>
            <person name="Cook D.R."/>
            <person name="Meyers B.C."/>
            <person name="Spannagl M."/>
            <person name="Cheung F."/>
            <person name="De Mita S."/>
            <person name="Krishnakumar V."/>
            <person name="Gundlach H."/>
            <person name="Zhou S."/>
            <person name="Mudge J."/>
            <person name="Bharti A.K."/>
            <person name="Murray J.D."/>
            <person name="Naoumkina M.A."/>
            <person name="Rosen B."/>
            <person name="Silverstein K.A."/>
            <person name="Tang H."/>
            <person name="Rombauts S."/>
            <person name="Zhao P.X."/>
            <person name="Zhou P."/>
            <person name="Barbe V."/>
            <person name="Bardou P."/>
            <person name="Bechner M."/>
            <person name="Bellec A."/>
            <person name="Berger A."/>
            <person name="Berges H."/>
            <person name="Bidwell S."/>
            <person name="Bisseling T."/>
            <person name="Choisne N."/>
            <person name="Couloux A."/>
            <person name="Denny R."/>
            <person name="Deshpande S."/>
            <person name="Dai X."/>
            <person name="Doyle J.J."/>
            <person name="Dudez A.M."/>
            <person name="Farmer A.D."/>
            <person name="Fouteau S."/>
            <person name="Franken C."/>
            <person name="Gibelin C."/>
            <person name="Gish J."/>
            <person name="Goldstein S."/>
            <person name="Gonzalez A.J."/>
            <person name="Green P.J."/>
            <person name="Hallab A."/>
            <person name="Hartog M."/>
            <person name="Hua A."/>
            <person name="Humphray S.J."/>
            <person name="Jeong D.H."/>
            <person name="Jing Y."/>
            <person name="Jocker A."/>
            <person name="Kenton S.M."/>
            <person name="Kim D.J."/>
            <person name="Klee K."/>
            <person name="Lai H."/>
            <person name="Lang C."/>
            <person name="Lin S."/>
            <person name="Macmil S.L."/>
            <person name="Magdelenat G."/>
            <person name="Matthews L."/>
            <person name="McCorrison J."/>
            <person name="Monaghan E.L."/>
            <person name="Mun J.H."/>
            <person name="Najar F.Z."/>
            <person name="Nicholson C."/>
            <person name="Noirot C."/>
            <person name="O'Bleness M."/>
            <person name="Paule C.R."/>
            <person name="Poulain J."/>
            <person name="Prion F."/>
            <person name="Qin B."/>
            <person name="Qu C."/>
            <person name="Retzel E.F."/>
            <person name="Riddle C."/>
            <person name="Sallet E."/>
            <person name="Samain S."/>
            <person name="Samson N."/>
            <person name="Sanders I."/>
            <person name="Saurat O."/>
            <person name="Scarpelli C."/>
            <person name="Schiex T."/>
            <person name="Segurens B."/>
            <person name="Severin A.J."/>
            <person name="Sherrier D.J."/>
            <person name="Shi R."/>
            <person name="Sims S."/>
            <person name="Singer S.R."/>
            <person name="Sinharoy S."/>
            <person name="Sterck L."/>
            <person name="Viollet A."/>
            <person name="Wang B.B."/>
            <person name="Wang K."/>
            <person name="Wang M."/>
            <person name="Wang X."/>
            <person name="Warfsmann J."/>
            <person name="Weissenbach J."/>
            <person name="White D.D."/>
            <person name="White J.D."/>
            <person name="Wiley G.B."/>
            <person name="Wincker P."/>
            <person name="Xing Y."/>
            <person name="Yang L."/>
            <person name="Yao Z."/>
            <person name="Ying F."/>
            <person name="Zhai J."/>
            <person name="Zhou L."/>
            <person name="Zuber A."/>
            <person name="Denarie J."/>
            <person name="Dixon R.A."/>
            <person name="May G.D."/>
            <person name="Schwartz D.C."/>
            <person name="Rogers J."/>
            <person name="Quetier F."/>
            <person name="Town C.D."/>
            <person name="Roe B.A."/>
        </authorList>
    </citation>
    <scope>NUCLEOTIDE SEQUENCE [LARGE SCALE GENOMIC DNA]</scope>
    <source>
        <strain evidence="3">A17</strain>
        <strain evidence="5 6">cv. Jemalong A17</strain>
    </source>
</reference>
<dbReference type="AlphaFoldDB" id="G7IS25"/>
<dbReference type="PANTHER" id="PTHR33098:SF36">
    <property type="entry name" value="HYDROXYPROLINE-RICH GLYCOPROTEIN FAMILY PROTEIN"/>
    <property type="match status" value="1"/>
</dbReference>
<feature type="transmembrane region" description="Helical" evidence="2">
    <location>
        <begin position="72"/>
        <end position="90"/>
    </location>
</feature>
<dbReference type="EnsemblPlants" id="AES67805">
    <property type="protein sequence ID" value="AES67805"/>
    <property type="gene ID" value="MTR_2g099520"/>
</dbReference>
<protein>
    <submittedName>
        <fullName evidence="3">Hydroxyproline-rich glycoprotein family protein</fullName>
    </submittedName>
</protein>
<dbReference type="Proteomes" id="UP000265566">
    <property type="component" value="Chromosome 2"/>
</dbReference>
<feature type="region of interest" description="Disordered" evidence="1">
    <location>
        <begin position="96"/>
        <end position="128"/>
    </location>
</feature>
<feature type="region of interest" description="Disordered" evidence="1">
    <location>
        <begin position="466"/>
        <end position="485"/>
    </location>
</feature>
<feature type="compositionally biased region" description="Polar residues" evidence="1">
    <location>
        <begin position="96"/>
        <end position="115"/>
    </location>
</feature>
<feature type="transmembrane region" description="Helical" evidence="2">
    <location>
        <begin position="29"/>
        <end position="52"/>
    </location>
</feature>
<keyword evidence="6" id="KW-1185">Reference proteome</keyword>
<proteinExistence type="predicted"/>
<reference evidence="3 6" key="2">
    <citation type="journal article" date="2014" name="BMC Genomics">
        <title>An improved genome release (version Mt4.0) for the model legume Medicago truncatula.</title>
        <authorList>
            <person name="Tang H."/>
            <person name="Krishnakumar V."/>
            <person name="Bidwell S."/>
            <person name="Rosen B."/>
            <person name="Chan A."/>
            <person name="Zhou S."/>
            <person name="Gentzbittel L."/>
            <person name="Childs K.L."/>
            <person name="Yandell M."/>
            <person name="Gundlach H."/>
            <person name="Mayer K.F."/>
            <person name="Schwartz D.C."/>
            <person name="Town C.D."/>
        </authorList>
    </citation>
    <scope>GENOME REANNOTATION</scope>
    <source>
        <strain evidence="5 6">cv. Jemalong A17</strain>
    </source>
</reference>
<evidence type="ECO:0000313" key="6">
    <source>
        <dbReference type="Proteomes" id="UP000002051"/>
    </source>
</evidence>
<dbReference type="KEGG" id="mtr:11425770"/>
<accession>G7IS25</accession>
<dbReference type="Proteomes" id="UP000002051">
    <property type="component" value="Chromosome 2"/>
</dbReference>
<evidence type="ECO:0000256" key="1">
    <source>
        <dbReference type="SAM" id="MobiDB-lite"/>
    </source>
</evidence>
<name>G7IS25_MEDTR</name>
<dbReference type="HOGENOM" id="CLU_034901_0_0_1"/>
<dbReference type="STRING" id="3880.G7IS25"/>
<dbReference type="EMBL" id="PSQE01000002">
    <property type="protein sequence ID" value="RHN76235.1"/>
    <property type="molecule type" value="Genomic_DNA"/>
</dbReference>
<evidence type="ECO:0000313" key="5">
    <source>
        <dbReference type="EnsemblPlants" id="AES67805"/>
    </source>
</evidence>
<organism evidence="3 6">
    <name type="scientific">Medicago truncatula</name>
    <name type="common">Barrel medic</name>
    <name type="synonym">Medicago tribuloides</name>
    <dbReference type="NCBI Taxonomy" id="3880"/>
    <lineage>
        <taxon>Eukaryota</taxon>
        <taxon>Viridiplantae</taxon>
        <taxon>Streptophyta</taxon>
        <taxon>Embryophyta</taxon>
        <taxon>Tracheophyta</taxon>
        <taxon>Spermatophyta</taxon>
        <taxon>Magnoliopsida</taxon>
        <taxon>eudicotyledons</taxon>
        <taxon>Gunneridae</taxon>
        <taxon>Pentapetalae</taxon>
        <taxon>rosids</taxon>
        <taxon>fabids</taxon>
        <taxon>Fabales</taxon>
        <taxon>Fabaceae</taxon>
        <taxon>Papilionoideae</taxon>
        <taxon>50 kb inversion clade</taxon>
        <taxon>NPAAA clade</taxon>
        <taxon>Hologalegina</taxon>
        <taxon>IRL clade</taxon>
        <taxon>Trifolieae</taxon>
        <taxon>Medicago</taxon>
    </lineage>
</organism>
<keyword evidence="2" id="KW-0812">Transmembrane</keyword>
<feature type="compositionally biased region" description="Basic and acidic residues" evidence="1">
    <location>
        <begin position="211"/>
        <end position="225"/>
    </location>
</feature>
<sequence length="485" mass="55774">MEEEEQISSPFWLQNSGTNRRRLSRSYSLFLSSGTVIIVLLVIALAFILVIVPTLHSFASHIFNPNSVKKSWDSLNLLLVLFAIFCGFLSKNNNNESPRSYEDQNQTFSDTNTQQEYEKPNPEPETAPRFWYEYSEDRTSYNRLRSFNSYPDLRQESLWIAGDEQWRFSDDTHVNRYRGLDLNLKEEKEEEESIKDIEVHTSLKGKNKKKQGSETHQSEKIEKTKNNTAAERKNKKLIVTKDEKMQQSLKGKKKHRHKSVENFQNIINSEPPMKKKHRHNKSVENFQNIINSEPPMKKQHRHKSVENFQSILNSEPATTVPSYSSPFPDLFYSKKNKQKKLNSVSPSQNHVSAMIMSKTKDEDFSVITGNESPLNSIPPPPPPPPPFKMPAWKFKVQGDFVRIDSISSSSSVDIDEEVVELPTISGEEPGIDLLVYPNPNPGVDNKAGSFIESFRAGLRMEKMNSMKKQGMGRSNLYDTLHHQNH</sequence>